<dbReference type="InterPro" id="IPR000031">
    <property type="entry name" value="PurE_dom"/>
</dbReference>
<sequence>MKFVDIGSAKVDVDRAQRKGFSEVVYGSGKTAEQIEKIVNVLLEKNGNALVTRVNEEKYAYLQERISDLRYDEESQVLSVGKPNPKLELGLVYVVCAGTSDLPIAKEAVQVAEWMGVNVKYLWDVGVAGLNRLLYYTEELRKADVIIAVAGMEGSMPTVLAGLVDAPVIAVPTSIGYGANLQGITTMLSMLTSCSSGITVTNIDNGFGAAYQASLMIRRMNKLGGQHD</sequence>
<dbReference type="PANTHER" id="PTHR43064:SF1">
    <property type="entry name" value="SLL1489 PROTEIN"/>
    <property type="match status" value="1"/>
</dbReference>
<evidence type="ECO:0000259" key="1">
    <source>
        <dbReference type="SMART" id="SM01001"/>
    </source>
</evidence>
<proteinExistence type="predicted"/>
<dbReference type="NCBIfam" id="NF033503">
    <property type="entry name" value="LarB"/>
    <property type="match status" value="1"/>
</dbReference>
<dbReference type="Pfam" id="PF00731">
    <property type="entry name" value="AIRC"/>
    <property type="match status" value="1"/>
</dbReference>
<evidence type="ECO:0000313" key="3">
    <source>
        <dbReference type="Proteomes" id="UP000199268"/>
    </source>
</evidence>
<feature type="domain" description="PurE" evidence="1">
    <location>
        <begin position="90"/>
        <end position="222"/>
    </location>
</feature>
<accession>A0A1C4BTT9</accession>
<name>A0A1C4BTT9_9LACO</name>
<organism evidence="2 3">
    <name type="scientific">Weissella bombi</name>
    <dbReference type="NCBI Taxonomy" id="1505725"/>
    <lineage>
        <taxon>Bacteria</taxon>
        <taxon>Bacillati</taxon>
        <taxon>Bacillota</taxon>
        <taxon>Bacilli</taxon>
        <taxon>Lactobacillales</taxon>
        <taxon>Lactobacillaceae</taxon>
        <taxon>Weissella</taxon>
    </lineage>
</organism>
<dbReference type="RefSeq" id="WP_092463654.1">
    <property type="nucleotide sequence ID" value="NZ_BJEE01000003.1"/>
</dbReference>
<dbReference type="OrthoDB" id="9782511at2"/>
<dbReference type="SUPFAM" id="SSF52255">
    <property type="entry name" value="N5-CAIR mutase (phosphoribosylaminoimidazole carboxylase, PurE)"/>
    <property type="match status" value="1"/>
</dbReference>
<dbReference type="AlphaFoldDB" id="A0A1C4BTT9"/>
<dbReference type="Proteomes" id="UP000199268">
    <property type="component" value="Unassembled WGS sequence"/>
</dbReference>
<protein>
    <recommendedName>
        <fullName evidence="1">PurE domain-containing protein</fullName>
    </recommendedName>
</protein>
<dbReference type="InterPro" id="IPR039476">
    <property type="entry name" value="P2CMN_synthase_LarB"/>
</dbReference>
<gene>
    <name evidence="2" type="ORF">GA0061074_11529</name>
</gene>
<dbReference type="STRING" id="1505725.GA0061074_11529"/>
<evidence type="ECO:0000313" key="2">
    <source>
        <dbReference type="EMBL" id="SCC10329.1"/>
    </source>
</evidence>
<dbReference type="EMBL" id="FMAO01000015">
    <property type="protein sequence ID" value="SCC10329.1"/>
    <property type="molecule type" value="Genomic_DNA"/>
</dbReference>
<dbReference type="Gene3D" id="3.40.50.1970">
    <property type="match status" value="1"/>
</dbReference>
<dbReference type="SMART" id="SM01001">
    <property type="entry name" value="AIRC"/>
    <property type="match status" value="1"/>
</dbReference>
<dbReference type="GO" id="GO:0006189">
    <property type="term" value="P:'de novo' IMP biosynthetic process"/>
    <property type="evidence" value="ECO:0007669"/>
    <property type="project" value="InterPro"/>
</dbReference>
<reference evidence="3" key="1">
    <citation type="submission" date="2016-08" db="EMBL/GenBank/DDBJ databases">
        <authorList>
            <person name="Varghese N."/>
            <person name="Submissions Spin"/>
        </authorList>
    </citation>
    <scope>NUCLEOTIDE SEQUENCE [LARGE SCALE GENOMIC DNA]</scope>
    <source>
        <strain evidence="3">R-53094</strain>
    </source>
</reference>
<keyword evidence="3" id="KW-1185">Reference proteome</keyword>
<dbReference type="PANTHER" id="PTHR43064">
    <property type="entry name" value="PHOSPHORIBOSYLAMINOIMIDAZOLE CARBOXYLASE-RELATED"/>
    <property type="match status" value="1"/>
</dbReference>
<dbReference type="GO" id="GO:0016787">
    <property type="term" value="F:hydrolase activity"/>
    <property type="evidence" value="ECO:0007669"/>
    <property type="project" value="InterPro"/>
</dbReference>